<feature type="domain" description="Helix-hairpin-helix DNA-binding motif class 1" evidence="2">
    <location>
        <begin position="176"/>
        <end position="195"/>
    </location>
</feature>
<keyword evidence="1" id="KW-0472">Membrane</keyword>
<dbReference type="PANTHER" id="PTHR21180:SF32">
    <property type="entry name" value="ENDONUCLEASE_EXONUCLEASE_PHOSPHATASE FAMILY DOMAIN-CONTAINING PROTEIN 1"/>
    <property type="match status" value="1"/>
</dbReference>
<accession>A0A9Q9CFL7</accession>
<dbReference type="RefSeq" id="WP_212724189.1">
    <property type="nucleotide sequence ID" value="NZ_CP071250.1"/>
</dbReference>
<dbReference type="GO" id="GO:0006281">
    <property type="term" value="P:DNA repair"/>
    <property type="evidence" value="ECO:0007669"/>
    <property type="project" value="InterPro"/>
</dbReference>
<evidence type="ECO:0000313" key="4">
    <source>
        <dbReference type="Proteomes" id="UP001058072"/>
    </source>
</evidence>
<dbReference type="InterPro" id="IPR004509">
    <property type="entry name" value="Competence_ComEA_HhH"/>
</dbReference>
<keyword evidence="1" id="KW-1133">Transmembrane helix</keyword>
<feature type="transmembrane region" description="Helical" evidence="1">
    <location>
        <begin position="5"/>
        <end position="22"/>
    </location>
</feature>
<dbReference type="Gene3D" id="3.10.560.10">
    <property type="entry name" value="Outer membrane lipoprotein wza domain like"/>
    <property type="match status" value="1"/>
</dbReference>
<dbReference type="NCBIfam" id="TIGR00426">
    <property type="entry name" value="competence protein ComEA helix-hairpin-helix repeat region"/>
    <property type="match status" value="1"/>
</dbReference>
<dbReference type="Pfam" id="PF10531">
    <property type="entry name" value="SLBB"/>
    <property type="match status" value="1"/>
</dbReference>
<dbReference type="Proteomes" id="UP001058072">
    <property type="component" value="Chromosome"/>
</dbReference>
<dbReference type="SUPFAM" id="SSF47781">
    <property type="entry name" value="RuvA domain 2-like"/>
    <property type="match status" value="1"/>
</dbReference>
<dbReference type="GO" id="GO:0015627">
    <property type="term" value="C:type II protein secretion system complex"/>
    <property type="evidence" value="ECO:0007669"/>
    <property type="project" value="TreeGrafter"/>
</dbReference>
<feature type="domain" description="Helix-hairpin-helix DNA-binding motif class 1" evidence="2">
    <location>
        <begin position="146"/>
        <end position="165"/>
    </location>
</feature>
<evidence type="ECO:0000259" key="2">
    <source>
        <dbReference type="SMART" id="SM00278"/>
    </source>
</evidence>
<dbReference type="AlphaFoldDB" id="A0A9Q9CFL7"/>
<dbReference type="Gene3D" id="1.10.150.310">
    <property type="entry name" value="Tex RuvX-like domain-like"/>
    <property type="match status" value="1"/>
</dbReference>
<name>A0A9Q9CFL7_9FIRM</name>
<proteinExistence type="predicted"/>
<dbReference type="InterPro" id="IPR003583">
    <property type="entry name" value="Hlx-hairpin-Hlx_DNA-bd_motif"/>
</dbReference>
<sequence>MKKQIIIIGLASLIMITIFYLNQSTSSIDSVSLDSYVENEREVTEIEEIESAEEEVNHYIVDVKGQVNFPGVYEVEEHLRVHDVIQLAGGFLEMANETAINLAQKISDEMVIYVPHLDEEINNTSTDAWSPSQDEKKVSLNQATVGELETLPGIGPSKAAAIINYREEFGKFKSIDELTNVSGIGEKTLEKLRDSLEL</sequence>
<organism evidence="3 4">
    <name type="scientific">Turicibacter bilis</name>
    <dbReference type="NCBI Taxonomy" id="2735723"/>
    <lineage>
        <taxon>Bacteria</taxon>
        <taxon>Bacillati</taxon>
        <taxon>Bacillota</taxon>
        <taxon>Erysipelotrichia</taxon>
        <taxon>Erysipelotrichales</taxon>
        <taxon>Turicibacteraceae</taxon>
        <taxon>Turicibacter</taxon>
    </lineage>
</organism>
<dbReference type="InterPro" id="IPR010994">
    <property type="entry name" value="RuvA_2-like"/>
</dbReference>
<dbReference type="InterPro" id="IPR051675">
    <property type="entry name" value="Endo/Exo/Phosphatase_dom_1"/>
</dbReference>
<keyword evidence="1" id="KW-0812">Transmembrane</keyword>
<dbReference type="EMBL" id="CP071250">
    <property type="protein sequence ID" value="UUF07755.1"/>
    <property type="molecule type" value="Genomic_DNA"/>
</dbReference>
<reference evidence="3" key="1">
    <citation type="submission" date="2021-03" db="EMBL/GenBank/DDBJ databases">
        <title>Comparative Genomics and Metabolomics in the genus Turicibacter.</title>
        <authorList>
            <person name="Maki J."/>
            <person name="Looft T."/>
        </authorList>
    </citation>
    <scope>NUCLEOTIDE SEQUENCE</scope>
    <source>
        <strain evidence="3">ISU324</strain>
    </source>
</reference>
<dbReference type="Pfam" id="PF12836">
    <property type="entry name" value="HHH_3"/>
    <property type="match status" value="1"/>
</dbReference>
<dbReference type="GO" id="GO:0003677">
    <property type="term" value="F:DNA binding"/>
    <property type="evidence" value="ECO:0007669"/>
    <property type="project" value="InterPro"/>
</dbReference>
<dbReference type="PANTHER" id="PTHR21180">
    <property type="entry name" value="ENDONUCLEASE/EXONUCLEASE/PHOSPHATASE FAMILY DOMAIN-CONTAINING PROTEIN 1"/>
    <property type="match status" value="1"/>
</dbReference>
<evidence type="ECO:0000256" key="1">
    <source>
        <dbReference type="SAM" id="Phobius"/>
    </source>
</evidence>
<dbReference type="SMART" id="SM00278">
    <property type="entry name" value="HhH1"/>
    <property type="match status" value="2"/>
</dbReference>
<dbReference type="InterPro" id="IPR019554">
    <property type="entry name" value="Soluble_ligand-bd"/>
</dbReference>
<gene>
    <name evidence="3" type="ORF">J0J70_08995</name>
</gene>
<protein>
    <submittedName>
        <fullName evidence="3">Helix-hairpin-helix domain-containing protein</fullName>
    </submittedName>
</protein>
<dbReference type="GO" id="GO:0015628">
    <property type="term" value="P:protein secretion by the type II secretion system"/>
    <property type="evidence" value="ECO:0007669"/>
    <property type="project" value="TreeGrafter"/>
</dbReference>
<evidence type="ECO:0000313" key="3">
    <source>
        <dbReference type="EMBL" id="UUF07755.1"/>
    </source>
</evidence>